<dbReference type="Gene3D" id="1.10.8.80">
    <property type="entry name" value="Magnesium chelatase subunit I, C-Terminal domain"/>
    <property type="match status" value="1"/>
</dbReference>
<reference evidence="3 4" key="1">
    <citation type="submission" date="2018-08" db="EMBL/GenBank/DDBJ databases">
        <title>Sequencing the genomes of 1000 actinobacteria strains.</title>
        <authorList>
            <person name="Klenk H.-P."/>
        </authorList>
    </citation>
    <scope>NUCLEOTIDE SEQUENCE [LARGE SCALE GENOMIC DNA]</scope>
    <source>
        <strain evidence="3 4">DSM 43927</strain>
    </source>
</reference>
<sequence>MSAIADRNGRARSLPAGRLATAHPPGPPPTSLGEGGALTVDDVAELGDRLRANVSEAVRMPARVLDVVLATVLAGGHLLVEDHPGVGKTQLARTLARSLDGRFSRVQATVDLLPADIIGANVWQADGSTFEFRPGPVFANVVLVDEINRATPKTQSGLLEAMEERQVTVDGESRPIPPPFIVIATQNPSAGYDGTYPLPPAQLDRFLSVVSLGYPSPEQEMSLLRAGPEPVVSAVAEPDRLLAAQRTVAAVHASDPLLRYVVELLTATRAHPLAAVGASPRSGLLLLAAARAVAALDGRGFAVPDDVQAVARAVLTHRIQPAGVGSPDVQAEVVEDVLGRVRAR</sequence>
<dbReference type="InterPro" id="IPR050764">
    <property type="entry name" value="CbbQ/NirQ/NorQ/GpvN"/>
</dbReference>
<dbReference type="InterPro" id="IPR011703">
    <property type="entry name" value="ATPase_AAA-3"/>
</dbReference>
<dbReference type="PANTHER" id="PTHR42759:SF5">
    <property type="entry name" value="METHANOL DEHYDROGENASE REGULATOR"/>
    <property type="match status" value="1"/>
</dbReference>
<name>A0A3D9T2F1_9ACTN</name>
<dbReference type="SUPFAM" id="SSF52540">
    <property type="entry name" value="P-loop containing nucleoside triphosphate hydrolases"/>
    <property type="match status" value="1"/>
</dbReference>
<dbReference type="PANTHER" id="PTHR42759">
    <property type="entry name" value="MOXR FAMILY PROTEIN"/>
    <property type="match status" value="1"/>
</dbReference>
<dbReference type="AlphaFoldDB" id="A0A3D9T2F1"/>
<dbReference type="RefSeq" id="WP_116024329.1">
    <property type="nucleotide sequence ID" value="NZ_QTTT01000001.1"/>
</dbReference>
<dbReference type="CDD" id="cd00009">
    <property type="entry name" value="AAA"/>
    <property type="match status" value="1"/>
</dbReference>
<evidence type="ECO:0000313" key="4">
    <source>
        <dbReference type="Proteomes" id="UP000256661"/>
    </source>
</evidence>
<dbReference type="Proteomes" id="UP000256661">
    <property type="component" value="Unassembled WGS sequence"/>
</dbReference>
<organism evidence="3 4">
    <name type="scientific">Thermomonospora umbrina</name>
    <dbReference type="NCBI Taxonomy" id="111806"/>
    <lineage>
        <taxon>Bacteria</taxon>
        <taxon>Bacillati</taxon>
        <taxon>Actinomycetota</taxon>
        <taxon>Actinomycetes</taxon>
        <taxon>Streptosporangiales</taxon>
        <taxon>Thermomonosporaceae</taxon>
        <taxon>Thermomonospora</taxon>
    </lineage>
</organism>
<feature type="region of interest" description="Disordered" evidence="1">
    <location>
        <begin position="1"/>
        <end position="35"/>
    </location>
</feature>
<dbReference type="InterPro" id="IPR003593">
    <property type="entry name" value="AAA+_ATPase"/>
</dbReference>
<dbReference type="EMBL" id="QTTT01000001">
    <property type="protein sequence ID" value="REE98944.1"/>
    <property type="molecule type" value="Genomic_DNA"/>
</dbReference>
<dbReference type="Gene3D" id="3.40.50.300">
    <property type="entry name" value="P-loop containing nucleotide triphosphate hydrolases"/>
    <property type="match status" value="1"/>
</dbReference>
<proteinExistence type="predicted"/>
<dbReference type="GO" id="GO:0016887">
    <property type="term" value="F:ATP hydrolysis activity"/>
    <property type="evidence" value="ECO:0007669"/>
    <property type="project" value="InterPro"/>
</dbReference>
<accession>A0A3D9T2F1</accession>
<protein>
    <submittedName>
        <fullName evidence="3">MoxR-like ATPase</fullName>
    </submittedName>
</protein>
<dbReference type="GO" id="GO:0005524">
    <property type="term" value="F:ATP binding"/>
    <property type="evidence" value="ECO:0007669"/>
    <property type="project" value="InterPro"/>
</dbReference>
<dbReference type="InterPro" id="IPR027417">
    <property type="entry name" value="P-loop_NTPase"/>
</dbReference>
<dbReference type="Pfam" id="PF17863">
    <property type="entry name" value="AAA_lid_2"/>
    <property type="match status" value="1"/>
</dbReference>
<gene>
    <name evidence="3" type="ORF">DFJ69_4442</name>
</gene>
<evidence type="ECO:0000259" key="2">
    <source>
        <dbReference type="SMART" id="SM00382"/>
    </source>
</evidence>
<dbReference type="OrthoDB" id="9808397at2"/>
<dbReference type="PIRSF" id="PIRSF002849">
    <property type="entry name" value="AAA_ATPase_chaperone_MoxR_prd"/>
    <property type="match status" value="1"/>
</dbReference>
<evidence type="ECO:0000313" key="3">
    <source>
        <dbReference type="EMBL" id="REE98944.1"/>
    </source>
</evidence>
<feature type="domain" description="AAA+ ATPase" evidence="2">
    <location>
        <begin position="74"/>
        <end position="216"/>
    </location>
</feature>
<dbReference type="Pfam" id="PF07726">
    <property type="entry name" value="AAA_3"/>
    <property type="match status" value="1"/>
</dbReference>
<comment type="caution">
    <text evidence="3">The sequence shown here is derived from an EMBL/GenBank/DDBJ whole genome shotgun (WGS) entry which is preliminary data.</text>
</comment>
<keyword evidence="4" id="KW-1185">Reference proteome</keyword>
<evidence type="ECO:0000256" key="1">
    <source>
        <dbReference type="SAM" id="MobiDB-lite"/>
    </source>
</evidence>
<dbReference type="InterPro" id="IPR041628">
    <property type="entry name" value="ChlI/MoxR_AAA_lid"/>
</dbReference>
<dbReference type="SMART" id="SM00382">
    <property type="entry name" value="AAA"/>
    <property type="match status" value="1"/>
</dbReference>